<dbReference type="InterPro" id="IPR005474">
    <property type="entry name" value="Transketolase_N"/>
</dbReference>
<evidence type="ECO:0000256" key="15">
    <source>
        <dbReference type="PIRSR" id="PIRSR605478-4"/>
    </source>
</evidence>
<feature type="binding site" evidence="14">
    <location>
        <position position="191"/>
    </location>
    <ligand>
        <name>thiamine diphosphate</name>
        <dbReference type="ChEBI" id="CHEBI:58937"/>
    </ligand>
</feature>
<dbReference type="NCBIfam" id="TIGR00232">
    <property type="entry name" value="tktlase_bact"/>
    <property type="match status" value="1"/>
</dbReference>
<evidence type="ECO:0000256" key="12">
    <source>
        <dbReference type="PIRSR" id="PIRSR605478-1"/>
    </source>
</evidence>
<keyword evidence="6 18" id="KW-0808">Transferase</keyword>
<dbReference type="EC" id="2.2.1.1" evidence="5 11"/>
<name>A0A923I6A1_9BURK</name>
<evidence type="ECO:0000256" key="4">
    <source>
        <dbReference type="ARBA" id="ARBA00011738"/>
    </source>
</evidence>
<evidence type="ECO:0000256" key="6">
    <source>
        <dbReference type="ARBA" id="ARBA00022679"/>
    </source>
</evidence>
<organism evidence="18 19">
    <name type="scientific">Undibacterium rugosum</name>
    <dbReference type="NCBI Taxonomy" id="2762291"/>
    <lineage>
        <taxon>Bacteria</taxon>
        <taxon>Pseudomonadati</taxon>
        <taxon>Pseudomonadota</taxon>
        <taxon>Betaproteobacteria</taxon>
        <taxon>Burkholderiales</taxon>
        <taxon>Oxalobacteraceae</taxon>
        <taxon>Undibacterium</taxon>
    </lineage>
</organism>
<evidence type="ECO:0000256" key="8">
    <source>
        <dbReference type="ARBA" id="ARBA00022842"/>
    </source>
</evidence>
<reference evidence="18" key="1">
    <citation type="submission" date="2020-08" db="EMBL/GenBank/DDBJ databases">
        <title>Novel species isolated from subtropical streams in China.</title>
        <authorList>
            <person name="Lu H."/>
        </authorList>
    </citation>
    <scope>NUCLEOTIDE SEQUENCE</scope>
    <source>
        <strain evidence="18">CY7W</strain>
    </source>
</reference>
<comment type="cofactor">
    <cofactor evidence="14">
        <name>thiamine diphosphate</name>
        <dbReference type="ChEBI" id="CHEBI:58937"/>
    </cofactor>
    <text evidence="14">Binds 1 thiamine pyrophosphate per subunit. During the reaction, the substrate forms a covalent intermediate with the cofactor.</text>
</comment>
<feature type="binding site" evidence="13">
    <location>
        <position position="525"/>
    </location>
    <ligand>
        <name>substrate</name>
    </ligand>
</feature>
<dbReference type="InterPro" id="IPR049557">
    <property type="entry name" value="Transketolase_CS"/>
</dbReference>
<comment type="similarity">
    <text evidence="3">Belongs to the transketolase family.</text>
</comment>
<feature type="binding site" evidence="15">
    <location>
        <position position="191"/>
    </location>
    <ligand>
        <name>Mg(2+)</name>
        <dbReference type="ChEBI" id="CHEBI:18420"/>
    </ligand>
</feature>
<comment type="catalytic activity">
    <reaction evidence="10">
        <text>D-sedoheptulose 7-phosphate + D-glyceraldehyde 3-phosphate = aldehydo-D-ribose 5-phosphate + D-xylulose 5-phosphate</text>
        <dbReference type="Rhea" id="RHEA:10508"/>
        <dbReference type="ChEBI" id="CHEBI:57483"/>
        <dbReference type="ChEBI" id="CHEBI:57737"/>
        <dbReference type="ChEBI" id="CHEBI:58273"/>
        <dbReference type="ChEBI" id="CHEBI:59776"/>
        <dbReference type="EC" id="2.2.1.1"/>
    </reaction>
</comment>
<dbReference type="EMBL" id="JACOGG010000032">
    <property type="protein sequence ID" value="MBC3937120.1"/>
    <property type="molecule type" value="Genomic_DNA"/>
</dbReference>
<dbReference type="Gene3D" id="3.40.50.920">
    <property type="match status" value="1"/>
</dbReference>
<proteinExistence type="inferred from homology"/>
<dbReference type="Proteomes" id="UP000612361">
    <property type="component" value="Unassembled WGS sequence"/>
</dbReference>
<protein>
    <recommendedName>
        <fullName evidence="5 11">Transketolase</fullName>
        <ecNumber evidence="5 11">2.2.1.1</ecNumber>
    </recommendedName>
</protein>
<evidence type="ECO:0000256" key="9">
    <source>
        <dbReference type="ARBA" id="ARBA00023052"/>
    </source>
</evidence>
<dbReference type="InterPro" id="IPR005478">
    <property type="entry name" value="Transketolase_bac-like"/>
</dbReference>
<dbReference type="InterPro" id="IPR009014">
    <property type="entry name" value="Transketo_C/PFOR_II"/>
</dbReference>
<keyword evidence="8 15" id="KW-0460">Magnesium</keyword>
<evidence type="ECO:0000256" key="16">
    <source>
        <dbReference type="PIRSR" id="PIRSR605478-5"/>
    </source>
</evidence>
<dbReference type="InterPro" id="IPR033247">
    <property type="entry name" value="Transketolase_fam"/>
</dbReference>
<feature type="domain" description="Transketolase-like pyrimidine-binding" evidence="17">
    <location>
        <begin position="360"/>
        <end position="530"/>
    </location>
</feature>
<dbReference type="Pfam" id="PF02779">
    <property type="entry name" value="Transket_pyr"/>
    <property type="match status" value="1"/>
</dbReference>
<evidence type="ECO:0000256" key="10">
    <source>
        <dbReference type="ARBA" id="ARBA00049473"/>
    </source>
</evidence>
<feature type="binding site" evidence="13">
    <location>
        <position position="478"/>
    </location>
    <ligand>
        <name>substrate</name>
    </ligand>
</feature>
<feature type="binding site" evidence="13">
    <location>
        <position position="266"/>
    </location>
    <ligand>
        <name>substrate</name>
    </ligand>
</feature>
<dbReference type="AlphaFoldDB" id="A0A923I6A1"/>
<dbReference type="SUPFAM" id="SSF52922">
    <property type="entry name" value="TK C-terminal domain-like"/>
    <property type="match status" value="1"/>
</dbReference>
<feature type="binding site" evidence="15">
    <location>
        <position position="161"/>
    </location>
    <ligand>
        <name>Mg(2+)</name>
        <dbReference type="ChEBI" id="CHEBI:18420"/>
    </ligand>
</feature>
<evidence type="ECO:0000313" key="18">
    <source>
        <dbReference type="EMBL" id="MBC3937120.1"/>
    </source>
</evidence>
<feature type="binding site" evidence="14">
    <location>
        <position position="72"/>
    </location>
    <ligand>
        <name>thiamine diphosphate</name>
        <dbReference type="ChEBI" id="CHEBI:58937"/>
    </ligand>
</feature>
<evidence type="ECO:0000256" key="11">
    <source>
        <dbReference type="NCBIfam" id="TIGR00232"/>
    </source>
</evidence>
<dbReference type="SUPFAM" id="SSF52518">
    <property type="entry name" value="Thiamin diphosphate-binding fold (THDP-binding)"/>
    <property type="match status" value="2"/>
</dbReference>
<feature type="active site" description="Proton donor" evidence="12">
    <location>
        <position position="416"/>
    </location>
</feature>
<dbReference type="Pfam" id="PF00456">
    <property type="entry name" value="Transketolase_N"/>
    <property type="match status" value="1"/>
</dbReference>
<dbReference type="PROSITE" id="PS00801">
    <property type="entry name" value="TRANSKETOLASE_1"/>
    <property type="match status" value="1"/>
</dbReference>
<dbReference type="InterPro" id="IPR029061">
    <property type="entry name" value="THDP-binding"/>
</dbReference>
<dbReference type="GO" id="GO:0009052">
    <property type="term" value="P:pentose-phosphate shunt, non-oxidative branch"/>
    <property type="evidence" value="ECO:0007669"/>
    <property type="project" value="UniProtKB-ARBA"/>
</dbReference>
<dbReference type="GO" id="GO:0004802">
    <property type="term" value="F:transketolase activity"/>
    <property type="evidence" value="ECO:0007669"/>
    <property type="project" value="UniProtKB-UniRule"/>
</dbReference>
<dbReference type="GO" id="GO:0005829">
    <property type="term" value="C:cytosol"/>
    <property type="evidence" value="ECO:0007669"/>
    <property type="project" value="TreeGrafter"/>
</dbReference>
<dbReference type="InterPro" id="IPR055152">
    <property type="entry name" value="Transketolase-like_C_2"/>
</dbReference>
<dbReference type="Pfam" id="PF22613">
    <property type="entry name" value="Transketolase_C_1"/>
    <property type="match status" value="1"/>
</dbReference>
<feature type="binding site" evidence="14">
    <location>
        <position position="266"/>
    </location>
    <ligand>
        <name>thiamine diphosphate</name>
        <dbReference type="ChEBI" id="CHEBI:58937"/>
    </ligand>
</feature>
<evidence type="ECO:0000259" key="17">
    <source>
        <dbReference type="SMART" id="SM00861"/>
    </source>
</evidence>
<dbReference type="CDD" id="cd02012">
    <property type="entry name" value="TPP_TK"/>
    <property type="match status" value="1"/>
</dbReference>
<dbReference type="CDD" id="cd07033">
    <property type="entry name" value="TPP_PYR_DXS_TK_like"/>
    <property type="match status" value="1"/>
</dbReference>
<keyword evidence="9 14" id="KW-0786">Thiamine pyrophosphate</keyword>
<evidence type="ECO:0000256" key="5">
    <source>
        <dbReference type="ARBA" id="ARBA00013152"/>
    </source>
</evidence>
<evidence type="ECO:0000256" key="14">
    <source>
        <dbReference type="PIRSR" id="PIRSR605478-3"/>
    </source>
</evidence>
<dbReference type="PANTHER" id="PTHR43522:SF2">
    <property type="entry name" value="TRANSKETOLASE 1-RELATED"/>
    <property type="match status" value="1"/>
</dbReference>
<comment type="cofactor">
    <cofactor evidence="15">
        <name>Mg(2+)</name>
        <dbReference type="ChEBI" id="CHEBI:18420"/>
    </cofactor>
    <text evidence="15">Binds 1 Mg(2+) ion per subunit. Can also utilize other divalent metal cations, such as Ca(2+), Mn(2+) and Co(2+).</text>
</comment>
<dbReference type="FunFam" id="3.40.50.970:FF:000004">
    <property type="entry name" value="Transketolase"/>
    <property type="match status" value="1"/>
</dbReference>
<evidence type="ECO:0000256" key="13">
    <source>
        <dbReference type="PIRSR" id="PIRSR605478-2"/>
    </source>
</evidence>
<sequence length="667" mass="71651">MISTLQPATLTTMANAVRVLSMDAVQKANSGHPGAPMGMADIAVALWKGHYRHNPAHPQWINRDRFVLSNGHGSMLHYSLLHLTGYDLSMDEVRNFRQLHSKTAGHPEVHITPGVETTTGPLGQGITNAVGMALAEKLLAAEFNQDGLPVIDHHTYVFMGDGCLMEGISHEACSLAGTLQLNKLIAFWDDNGISIDGHVEGWFTDDTPKRFEAYGWNVIRAVDGHDAKAVDAAITAAKTSDKPTLICCKTVIGKGSPNMEGTHNVHGAALGDKEVAAVRAHLGWNYAPFDIPAEVYSDWDAKAEGAANEAAWNNLFATYSAQFPQKAAELTRRMKGDLPANFDEVVANAIAACVEKKENIATRKASQNAIQAFAPSLPEFLGGSADLTGSNLTNWKECVAVRGNQAGNHINYGVREFGMSAIMNGIALHGGYIPFGATFLTFSDYSRNAIRMAALMKIRSLFVFTHDSIGLGEDGPTHQSVEHVSSMRLIPNLDNWRPCDTVESAAAWAHAVKRNDGPSTLIFSRQNLPYQERSAQQIADIQRGGYVLQDAAEAKAVLIATGSEIELAVKSAAALAEQGIAVRVVSMPSTDVFDRQDAAYKAAVLGKGLPRIAIEAGVTSFWYKYVGLEGAVVGIDTFGESAPAGVLFKHFGFTVDNVVAQVKATLA</sequence>
<dbReference type="RefSeq" id="WP_186882631.1">
    <property type="nucleotide sequence ID" value="NZ_JACOGG010000032.1"/>
</dbReference>
<feature type="binding site" evidence="14">
    <location>
        <position position="442"/>
    </location>
    <ligand>
        <name>thiamine diphosphate</name>
        <dbReference type="ChEBI" id="CHEBI:58937"/>
    </ligand>
</feature>
<feature type="binding site" evidence="14">
    <location>
        <begin position="120"/>
        <end position="122"/>
    </location>
    <ligand>
        <name>thiamine diphosphate</name>
        <dbReference type="ChEBI" id="CHEBI:58937"/>
    </ligand>
</feature>
<evidence type="ECO:0000313" key="19">
    <source>
        <dbReference type="Proteomes" id="UP000612361"/>
    </source>
</evidence>
<comment type="subunit">
    <text evidence="4">Homodimer.</text>
</comment>
<evidence type="ECO:0000256" key="3">
    <source>
        <dbReference type="ARBA" id="ARBA00007131"/>
    </source>
</evidence>
<feature type="binding site" evidence="13">
    <location>
        <position position="32"/>
    </location>
    <ligand>
        <name>substrate</name>
    </ligand>
</feature>
<gene>
    <name evidence="18" type="primary">tkt</name>
    <name evidence="18" type="ORF">H8K47_17320</name>
</gene>
<feature type="binding site" evidence="15">
    <location>
        <position position="193"/>
    </location>
    <ligand>
        <name>Mg(2+)</name>
        <dbReference type="ChEBI" id="CHEBI:18420"/>
    </ligand>
</feature>
<dbReference type="PANTHER" id="PTHR43522">
    <property type="entry name" value="TRANSKETOLASE"/>
    <property type="match status" value="1"/>
</dbReference>
<comment type="caution">
    <text evidence="18">The sequence shown here is derived from an EMBL/GenBank/DDBJ whole genome shotgun (WGS) entry which is preliminary data.</text>
</comment>
<dbReference type="InterPro" id="IPR005475">
    <property type="entry name" value="Transketolase-like_Pyr-bd"/>
</dbReference>
<dbReference type="FunFam" id="3.40.50.920:FF:000003">
    <property type="entry name" value="Transketolase"/>
    <property type="match status" value="1"/>
</dbReference>
<feature type="binding site" evidence="13">
    <location>
        <position position="474"/>
    </location>
    <ligand>
        <name>substrate</name>
    </ligand>
</feature>
<evidence type="ECO:0000256" key="1">
    <source>
        <dbReference type="ARBA" id="ARBA00001913"/>
    </source>
</evidence>
<keyword evidence="19" id="KW-1185">Reference proteome</keyword>
<feature type="binding site" evidence="13">
    <location>
        <position position="363"/>
    </location>
    <ligand>
        <name>substrate</name>
    </ligand>
</feature>
<feature type="binding site" evidence="13">
    <location>
        <position position="390"/>
    </location>
    <ligand>
        <name>substrate</name>
    </ligand>
</feature>
<feature type="site" description="Important for catalytic activity" evidence="16">
    <location>
        <position position="266"/>
    </location>
</feature>
<comment type="cofactor">
    <cofactor evidence="2">
        <name>Co(2+)</name>
        <dbReference type="ChEBI" id="CHEBI:48828"/>
    </cofactor>
</comment>
<feature type="binding site" evidence="14">
    <location>
        <position position="162"/>
    </location>
    <ligand>
        <name>thiamine diphosphate</name>
        <dbReference type="ChEBI" id="CHEBI:58937"/>
    </ligand>
</feature>
<comment type="cofactor">
    <cofactor evidence="1">
        <name>Ca(2+)</name>
        <dbReference type="ChEBI" id="CHEBI:29108"/>
    </cofactor>
</comment>
<dbReference type="GO" id="GO:0046872">
    <property type="term" value="F:metal ion binding"/>
    <property type="evidence" value="ECO:0007669"/>
    <property type="project" value="UniProtKB-KW"/>
</dbReference>
<dbReference type="SMART" id="SM00861">
    <property type="entry name" value="Transket_pyr"/>
    <property type="match status" value="1"/>
</dbReference>
<dbReference type="FunFam" id="3.40.50.970:FF:000003">
    <property type="entry name" value="Transketolase"/>
    <property type="match status" value="1"/>
</dbReference>
<keyword evidence="7 15" id="KW-0479">Metal-binding</keyword>
<accession>A0A923I6A1</accession>
<feature type="site" description="Important for catalytic activity" evidence="16">
    <location>
        <position position="32"/>
    </location>
</feature>
<evidence type="ECO:0000256" key="2">
    <source>
        <dbReference type="ARBA" id="ARBA00001941"/>
    </source>
</evidence>
<evidence type="ECO:0000256" key="7">
    <source>
        <dbReference type="ARBA" id="ARBA00022723"/>
    </source>
</evidence>
<dbReference type="Gene3D" id="3.40.50.970">
    <property type="match status" value="2"/>
</dbReference>
<feature type="binding site" evidence="13">
    <location>
        <position position="466"/>
    </location>
    <ligand>
        <name>substrate</name>
    </ligand>
</feature>